<evidence type="ECO:0000256" key="1">
    <source>
        <dbReference type="SAM" id="MobiDB-lite"/>
    </source>
</evidence>
<evidence type="ECO:0000313" key="4">
    <source>
        <dbReference type="Proteomes" id="UP000475214"/>
    </source>
</evidence>
<keyword evidence="2" id="KW-1133">Transmembrane helix</keyword>
<name>A0A6L9S984_9ACTN</name>
<comment type="caution">
    <text evidence="3">The sequence shown here is derived from an EMBL/GenBank/DDBJ whole genome shotgun (WGS) entry which is preliminary data.</text>
</comment>
<dbReference type="Proteomes" id="UP000475214">
    <property type="component" value="Unassembled WGS sequence"/>
</dbReference>
<organism evidence="3 4">
    <name type="scientific">Phytoactinopolyspora halotolerans</name>
    <dbReference type="NCBI Taxonomy" id="1981512"/>
    <lineage>
        <taxon>Bacteria</taxon>
        <taxon>Bacillati</taxon>
        <taxon>Actinomycetota</taxon>
        <taxon>Actinomycetes</taxon>
        <taxon>Jiangellales</taxon>
        <taxon>Jiangellaceae</taxon>
        <taxon>Phytoactinopolyspora</taxon>
    </lineage>
</organism>
<evidence type="ECO:0000313" key="3">
    <source>
        <dbReference type="EMBL" id="NEE00530.1"/>
    </source>
</evidence>
<feature type="compositionally biased region" description="Low complexity" evidence="1">
    <location>
        <begin position="196"/>
        <end position="208"/>
    </location>
</feature>
<feature type="transmembrane region" description="Helical" evidence="2">
    <location>
        <begin position="58"/>
        <end position="79"/>
    </location>
</feature>
<accession>A0A6L9S984</accession>
<reference evidence="3 4" key="1">
    <citation type="submission" date="2020-02" db="EMBL/GenBank/DDBJ databases">
        <authorList>
            <person name="Li X.-J."/>
            <person name="Han X.-M."/>
        </authorList>
    </citation>
    <scope>NUCLEOTIDE SEQUENCE [LARGE SCALE GENOMIC DNA]</scope>
    <source>
        <strain evidence="3 4">CCTCC AB 2017055</strain>
    </source>
</reference>
<feature type="region of interest" description="Disordered" evidence="1">
    <location>
        <begin position="123"/>
        <end position="211"/>
    </location>
</feature>
<gene>
    <name evidence="3" type="ORF">G1H10_10155</name>
</gene>
<keyword evidence="2" id="KW-0812">Transmembrane</keyword>
<sequence length="405" mass="42423">MNSPTLQFGSVERPPSGELPEDRERAIRDLLESIARETLEASAGSKRRKPAWRPRIQLARMALATATAGVLVAVSLVAADVFRSDMGVAHAATPALIGHETSAGDPASAELTALATRVATDAELDAGADSDPGADSDVGADSEGLDGATASGGGLAIRTERWSLEITESGPKAAEGDAPPEGAAPDAAPEGRADDGATASTGDAATSSNVSTAVIPIRRDLIRHANGTVSVREVGGEPQFPSEAYRRAWTEDGRPGPAGEVLRDETLEAGAWATMYPDDLPTQPAELRDVLATERPALADDSAELFRAVRDVHLEQVPDSAVRAAILRLLADAPDVESLGETTDRAGRTVQAFATDSDGSGWPIRHVLLIDRDDGRLLGYEQVLLDDVEQFDAAAPAVIDYTLFL</sequence>
<feature type="region of interest" description="Disordered" evidence="1">
    <location>
        <begin position="1"/>
        <end position="22"/>
    </location>
</feature>
<keyword evidence="4" id="KW-1185">Reference proteome</keyword>
<keyword evidence="2" id="KW-0472">Membrane</keyword>
<protein>
    <recommendedName>
        <fullName evidence="5">CU044_5270 family protein</fullName>
    </recommendedName>
</protein>
<dbReference type="RefSeq" id="WP_163736442.1">
    <property type="nucleotide sequence ID" value="NZ_JAAGOA010000006.1"/>
</dbReference>
<dbReference type="EMBL" id="JAAGOA010000006">
    <property type="protein sequence ID" value="NEE00530.1"/>
    <property type="molecule type" value="Genomic_DNA"/>
</dbReference>
<proteinExistence type="predicted"/>
<evidence type="ECO:0008006" key="5">
    <source>
        <dbReference type="Google" id="ProtNLM"/>
    </source>
</evidence>
<feature type="compositionally biased region" description="Acidic residues" evidence="1">
    <location>
        <begin position="123"/>
        <end position="144"/>
    </location>
</feature>
<feature type="compositionally biased region" description="Low complexity" evidence="1">
    <location>
        <begin position="176"/>
        <end position="188"/>
    </location>
</feature>
<evidence type="ECO:0000256" key="2">
    <source>
        <dbReference type="SAM" id="Phobius"/>
    </source>
</evidence>
<dbReference type="AlphaFoldDB" id="A0A6L9S984"/>